<sequence>MTNAKKLIGVFMSSSNKVIGLGVRGRSGFLNQSALEPPCQCVVHHCYPCQTLDYVALLSHQLSFSKMVTLSLNLNTYEKSKSAGNEVVASEVVGVKVGVACCRRGLKKIGGEGIVMVKMDVISGIAAIGIV</sequence>
<organism evidence="1">
    <name type="scientific">Tanacetum cinerariifolium</name>
    <name type="common">Dalmatian daisy</name>
    <name type="synonym">Chrysanthemum cinerariifolium</name>
    <dbReference type="NCBI Taxonomy" id="118510"/>
    <lineage>
        <taxon>Eukaryota</taxon>
        <taxon>Viridiplantae</taxon>
        <taxon>Streptophyta</taxon>
        <taxon>Embryophyta</taxon>
        <taxon>Tracheophyta</taxon>
        <taxon>Spermatophyta</taxon>
        <taxon>Magnoliopsida</taxon>
        <taxon>eudicotyledons</taxon>
        <taxon>Gunneridae</taxon>
        <taxon>Pentapetalae</taxon>
        <taxon>asterids</taxon>
        <taxon>campanulids</taxon>
        <taxon>Asterales</taxon>
        <taxon>Asteraceae</taxon>
        <taxon>Asteroideae</taxon>
        <taxon>Anthemideae</taxon>
        <taxon>Anthemidinae</taxon>
        <taxon>Tanacetum</taxon>
    </lineage>
</organism>
<protein>
    <submittedName>
        <fullName evidence="1">Uncharacterized protein</fullName>
    </submittedName>
</protein>
<comment type="caution">
    <text evidence="1">The sequence shown here is derived from an EMBL/GenBank/DDBJ whole genome shotgun (WGS) entry which is preliminary data.</text>
</comment>
<gene>
    <name evidence="1" type="ORF">Tci_010773</name>
</gene>
<proteinExistence type="predicted"/>
<dbReference type="AlphaFoldDB" id="A0A6L2JSI9"/>
<reference evidence="1" key="1">
    <citation type="journal article" date="2019" name="Sci. Rep.">
        <title>Draft genome of Tanacetum cinerariifolium, the natural source of mosquito coil.</title>
        <authorList>
            <person name="Yamashiro T."/>
            <person name="Shiraishi A."/>
            <person name="Satake H."/>
            <person name="Nakayama K."/>
        </authorList>
    </citation>
    <scope>NUCLEOTIDE SEQUENCE</scope>
</reference>
<name>A0A6L2JSI9_TANCI</name>
<dbReference type="EMBL" id="BKCJ010001094">
    <property type="protein sequence ID" value="GEU38795.1"/>
    <property type="molecule type" value="Genomic_DNA"/>
</dbReference>
<accession>A0A6L2JSI9</accession>
<evidence type="ECO:0000313" key="1">
    <source>
        <dbReference type="EMBL" id="GEU38795.1"/>
    </source>
</evidence>